<dbReference type="RefSeq" id="WP_165097949.1">
    <property type="nucleotide sequence ID" value="NZ_CP049056.1"/>
</dbReference>
<sequence>MNPVTTGLIAATALIAAFAAGLMIDFDGGAQDGPLEQAGEALDNAASSGG</sequence>
<reference evidence="1 2" key="1">
    <citation type="submission" date="2020-02" db="EMBL/GenBank/DDBJ databases">
        <title>complete genome sequence of Rhodobacteraceae bacterium.</title>
        <authorList>
            <person name="Park J."/>
            <person name="Kim Y.-S."/>
            <person name="Kim K.-H."/>
        </authorList>
    </citation>
    <scope>NUCLEOTIDE SEQUENCE [LARGE SCALE GENOMIC DNA]</scope>
    <source>
        <strain evidence="1 2">RR4-56</strain>
    </source>
</reference>
<dbReference type="AlphaFoldDB" id="A0A7L5BVD1"/>
<organism evidence="1 2">
    <name type="scientific">Pikeienuella piscinae</name>
    <dbReference type="NCBI Taxonomy" id="2748098"/>
    <lineage>
        <taxon>Bacteria</taxon>
        <taxon>Pseudomonadati</taxon>
        <taxon>Pseudomonadota</taxon>
        <taxon>Alphaproteobacteria</taxon>
        <taxon>Rhodobacterales</taxon>
        <taxon>Paracoccaceae</taxon>
        <taxon>Pikeienuella</taxon>
    </lineage>
</organism>
<dbReference type="KEGG" id="hdh:G5B40_09680"/>
<evidence type="ECO:0000313" key="1">
    <source>
        <dbReference type="EMBL" id="QIE55692.1"/>
    </source>
</evidence>
<evidence type="ECO:0000313" key="2">
    <source>
        <dbReference type="Proteomes" id="UP000503336"/>
    </source>
</evidence>
<name>A0A7L5BVD1_9RHOB</name>
<keyword evidence="2" id="KW-1185">Reference proteome</keyword>
<dbReference type="EMBL" id="CP049056">
    <property type="protein sequence ID" value="QIE55692.1"/>
    <property type="molecule type" value="Genomic_DNA"/>
</dbReference>
<accession>A0A7L5BVD1</accession>
<dbReference type="Proteomes" id="UP000503336">
    <property type="component" value="Chromosome"/>
</dbReference>
<protein>
    <submittedName>
        <fullName evidence="1">Uncharacterized protein</fullName>
    </submittedName>
</protein>
<gene>
    <name evidence="1" type="ORF">G5B40_09680</name>
</gene>
<proteinExistence type="predicted"/>